<evidence type="ECO:0000256" key="2">
    <source>
        <dbReference type="ARBA" id="ARBA00023125"/>
    </source>
</evidence>
<dbReference type="Gene3D" id="3.30.70.920">
    <property type="match status" value="1"/>
</dbReference>
<dbReference type="PANTHER" id="PTHR30154:SF34">
    <property type="entry name" value="TRANSCRIPTIONAL REGULATOR AZLB"/>
    <property type="match status" value="1"/>
</dbReference>
<protein>
    <submittedName>
        <fullName evidence="5">Winged helix-turn-helix transcriptional regulator</fullName>
    </submittedName>
</protein>
<keyword evidence="6" id="KW-1185">Reference proteome</keyword>
<evidence type="ECO:0000313" key="5">
    <source>
        <dbReference type="EMBL" id="MXV63223.1"/>
    </source>
</evidence>
<dbReference type="SMART" id="SM00344">
    <property type="entry name" value="HTH_ASNC"/>
    <property type="match status" value="1"/>
</dbReference>
<proteinExistence type="predicted"/>
<comment type="caution">
    <text evidence="5">The sequence shown here is derived from an EMBL/GenBank/DDBJ whole genome shotgun (WGS) entry which is preliminary data.</text>
</comment>
<evidence type="ECO:0000313" key="6">
    <source>
        <dbReference type="Proteomes" id="UP000434101"/>
    </source>
</evidence>
<dbReference type="GO" id="GO:0005829">
    <property type="term" value="C:cytosol"/>
    <property type="evidence" value="ECO:0007669"/>
    <property type="project" value="TreeGrafter"/>
</dbReference>
<dbReference type="InterPro" id="IPR000485">
    <property type="entry name" value="AsnC-type_HTH_dom"/>
</dbReference>
<dbReference type="Gene3D" id="1.10.10.10">
    <property type="entry name" value="Winged helix-like DNA-binding domain superfamily/Winged helix DNA-binding domain"/>
    <property type="match status" value="1"/>
</dbReference>
<dbReference type="InterPro" id="IPR011991">
    <property type="entry name" value="ArsR-like_HTH"/>
</dbReference>
<keyword evidence="3" id="KW-0804">Transcription</keyword>
<dbReference type="InterPro" id="IPR036390">
    <property type="entry name" value="WH_DNA-bd_sf"/>
</dbReference>
<name>A0A6B0VPX8_9EURY</name>
<keyword evidence="2" id="KW-0238">DNA-binding</keyword>
<dbReference type="Proteomes" id="UP000434101">
    <property type="component" value="Unassembled WGS sequence"/>
</dbReference>
<dbReference type="OrthoDB" id="57033at2157"/>
<gene>
    <name evidence="5" type="ORF">GS429_14330</name>
</gene>
<dbReference type="RefSeq" id="WP_160066049.1">
    <property type="nucleotide sequence ID" value="NZ_WUYX01000044.1"/>
</dbReference>
<dbReference type="SUPFAM" id="SSF46785">
    <property type="entry name" value="Winged helix' DNA-binding domain"/>
    <property type="match status" value="1"/>
</dbReference>
<dbReference type="PANTHER" id="PTHR30154">
    <property type="entry name" value="LEUCINE-RESPONSIVE REGULATORY PROTEIN"/>
    <property type="match status" value="1"/>
</dbReference>
<dbReference type="PROSITE" id="PS50956">
    <property type="entry name" value="HTH_ASNC_2"/>
    <property type="match status" value="1"/>
</dbReference>
<accession>A0A6B0VPX8</accession>
<dbReference type="InterPro" id="IPR036388">
    <property type="entry name" value="WH-like_DNA-bd_sf"/>
</dbReference>
<dbReference type="GO" id="GO:0043565">
    <property type="term" value="F:sequence-specific DNA binding"/>
    <property type="evidence" value="ECO:0007669"/>
    <property type="project" value="InterPro"/>
</dbReference>
<dbReference type="PRINTS" id="PR00033">
    <property type="entry name" value="HTHASNC"/>
</dbReference>
<keyword evidence="1" id="KW-0805">Transcription regulation</keyword>
<dbReference type="GO" id="GO:0043200">
    <property type="term" value="P:response to amino acid"/>
    <property type="evidence" value="ECO:0007669"/>
    <property type="project" value="TreeGrafter"/>
</dbReference>
<evidence type="ECO:0000259" key="4">
    <source>
        <dbReference type="PROSITE" id="PS50956"/>
    </source>
</evidence>
<evidence type="ECO:0000256" key="1">
    <source>
        <dbReference type="ARBA" id="ARBA00023015"/>
    </source>
</evidence>
<dbReference type="CDD" id="cd00090">
    <property type="entry name" value="HTH_ARSR"/>
    <property type="match status" value="1"/>
</dbReference>
<evidence type="ECO:0000256" key="3">
    <source>
        <dbReference type="ARBA" id="ARBA00023163"/>
    </source>
</evidence>
<dbReference type="Pfam" id="PF13412">
    <property type="entry name" value="HTH_24"/>
    <property type="match status" value="1"/>
</dbReference>
<organism evidence="5 6">
    <name type="scientific">Natronorubrum halalkaliphilum</name>
    <dbReference type="NCBI Taxonomy" id="2691917"/>
    <lineage>
        <taxon>Archaea</taxon>
        <taxon>Methanobacteriati</taxon>
        <taxon>Methanobacteriota</taxon>
        <taxon>Stenosarchaea group</taxon>
        <taxon>Halobacteria</taxon>
        <taxon>Halobacteriales</taxon>
        <taxon>Natrialbaceae</taxon>
        <taxon>Natronorubrum</taxon>
    </lineage>
</organism>
<dbReference type="EMBL" id="WUYX01000044">
    <property type="protein sequence ID" value="MXV63223.1"/>
    <property type="molecule type" value="Genomic_DNA"/>
</dbReference>
<feature type="domain" description="HTH asnC-type" evidence="4">
    <location>
        <begin position="6"/>
        <end position="68"/>
    </location>
</feature>
<reference evidence="5 6" key="1">
    <citation type="submission" date="2020-01" db="EMBL/GenBank/DDBJ databases">
        <title>Natronorubrum sp. JWXQ-INN 674 isolated from Inner Mongolia Autonomous Region of China.</title>
        <authorList>
            <person name="Xue Q."/>
        </authorList>
    </citation>
    <scope>NUCLEOTIDE SEQUENCE [LARGE SCALE GENOMIC DNA]</scope>
    <source>
        <strain evidence="5 6">JWXQ-INN-674</strain>
    </source>
</reference>
<sequence length="162" mass="17844">MEPTPLDRIDKRILHALQNDARSVTTTELAADLEVSPSTVSNRIEHLERDGIITGYRATVDYEKAGFPLQAVIVGTASMSDRETVAKQACTVPNVVNVRELMFGEDNLLVKVVGETSSDLTRVAKALTELGVTVRKKILISDERFEPLTAFEPESELVIHDP</sequence>
<dbReference type="AlphaFoldDB" id="A0A6B0VPX8"/>
<dbReference type="InterPro" id="IPR019888">
    <property type="entry name" value="Tscrpt_reg_AsnC-like"/>
</dbReference>